<evidence type="ECO:0000256" key="11">
    <source>
        <dbReference type="RuleBase" id="RU003474"/>
    </source>
</evidence>
<dbReference type="GO" id="GO:0006351">
    <property type="term" value="P:DNA-templated transcription"/>
    <property type="evidence" value="ECO:0007669"/>
    <property type="project" value="InterPro"/>
</dbReference>
<dbReference type="SMART" id="SM00661">
    <property type="entry name" value="RPOL9"/>
    <property type="match status" value="1"/>
</dbReference>
<dbReference type="GO" id="GO:0000428">
    <property type="term" value="C:DNA-directed RNA polymerase complex"/>
    <property type="evidence" value="ECO:0007669"/>
    <property type="project" value="UniProtKB-KW"/>
</dbReference>
<dbReference type="Gene3D" id="2.20.25.10">
    <property type="match status" value="2"/>
</dbReference>
<reference evidence="14 15" key="1">
    <citation type="journal article" date="2016" name="Sci. Rep.">
        <title>Metabolic traits of an uncultured archaeal lineage -MSBL1- from brine pools of the Red Sea.</title>
        <authorList>
            <person name="Mwirichia R."/>
            <person name="Alam I."/>
            <person name="Rashid M."/>
            <person name="Vinu M."/>
            <person name="Ba-Alawi W."/>
            <person name="Anthony Kamau A."/>
            <person name="Kamanda Ngugi D."/>
            <person name="Goker M."/>
            <person name="Klenk H.P."/>
            <person name="Bajic V."/>
            <person name="Stingl U."/>
        </authorList>
    </citation>
    <scope>NUCLEOTIDE SEQUENCE [LARGE SCALE GENOMIC DNA]</scope>
    <source>
        <strain evidence="14">SCGC-AAA261G05</strain>
    </source>
</reference>
<dbReference type="AlphaFoldDB" id="A0A133VAB9"/>
<organism evidence="14 15">
    <name type="scientific">candidate division MSBL1 archaeon SCGC-AAA261G05</name>
    <dbReference type="NCBI Taxonomy" id="1698276"/>
    <lineage>
        <taxon>Archaea</taxon>
        <taxon>Methanobacteriati</taxon>
        <taxon>Methanobacteriota</taxon>
        <taxon>candidate division MSBL1</taxon>
    </lineage>
</organism>
<feature type="binding site" evidence="9">
    <location>
        <position position="96"/>
    </location>
    <ligand>
        <name>Zn(2+)</name>
        <dbReference type="ChEBI" id="CHEBI:29105"/>
        <label>2</label>
    </ligand>
</feature>
<feature type="compositionally biased region" description="Basic and acidic residues" evidence="12">
    <location>
        <begin position="38"/>
        <end position="50"/>
    </location>
</feature>
<evidence type="ECO:0000256" key="3">
    <source>
        <dbReference type="ARBA" id="ARBA00022771"/>
    </source>
</evidence>
<dbReference type="InterPro" id="IPR001529">
    <property type="entry name" value="Zn_ribbon_RPB9"/>
</dbReference>
<keyword evidence="6 8" id="KW-0804">Transcription</keyword>
<keyword evidence="15" id="KW-1185">Reference proteome</keyword>
<feature type="binding site" evidence="9">
    <location>
        <position position="27"/>
    </location>
    <ligand>
        <name>Zn(2+)</name>
        <dbReference type="ChEBI" id="CHEBI:29105"/>
        <label>1</label>
    </ligand>
</feature>
<feature type="binding site" evidence="9">
    <location>
        <position position="7"/>
    </location>
    <ligand>
        <name>Zn(2+)</name>
        <dbReference type="ChEBI" id="CHEBI:29105"/>
        <label>1</label>
    </ligand>
</feature>
<evidence type="ECO:0000256" key="10">
    <source>
        <dbReference type="PIRSR" id="PIRSR005586-2"/>
    </source>
</evidence>
<dbReference type="GO" id="GO:0003676">
    <property type="term" value="F:nucleic acid binding"/>
    <property type="evidence" value="ECO:0007669"/>
    <property type="project" value="InterPro"/>
</dbReference>
<keyword evidence="4 9" id="KW-0862">Zinc</keyword>
<dbReference type="Proteomes" id="UP000070405">
    <property type="component" value="Unassembled WGS sequence"/>
</dbReference>
<evidence type="ECO:0000313" key="14">
    <source>
        <dbReference type="EMBL" id="KXB03381.1"/>
    </source>
</evidence>
<feature type="binding site" evidence="9">
    <location>
        <position position="99"/>
    </location>
    <ligand>
        <name>Zn(2+)</name>
        <dbReference type="ChEBI" id="CHEBI:29105"/>
        <label>2</label>
    </ligand>
</feature>
<dbReference type="InterPro" id="IPR001222">
    <property type="entry name" value="Znf_TFIIS"/>
</dbReference>
<dbReference type="InterPro" id="IPR019761">
    <property type="entry name" value="DNA-dir_RNA_pol-M_15_CS"/>
</dbReference>
<dbReference type="InterPro" id="IPR012164">
    <property type="entry name" value="Rpa12/Rpb9/Rpc10/TFS"/>
</dbReference>
<feature type="binding site" evidence="9">
    <location>
        <position position="24"/>
    </location>
    <ligand>
        <name>Zn(2+)</name>
        <dbReference type="ChEBI" id="CHEBI:29105"/>
        <label>1</label>
    </ligand>
</feature>
<feature type="zinc finger region" description="C4-type" evidence="10">
    <location>
        <begin position="4"/>
        <end position="27"/>
    </location>
</feature>
<evidence type="ECO:0000259" key="13">
    <source>
        <dbReference type="PROSITE" id="PS51133"/>
    </source>
</evidence>
<feature type="binding site" evidence="9">
    <location>
        <position position="4"/>
    </location>
    <ligand>
        <name>Zn(2+)</name>
        <dbReference type="ChEBI" id="CHEBI:29105"/>
        <label>1</label>
    </ligand>
</feature>
<evidence type="ECO:0000256" key="6">
    <source>
        <dbReference type="ARBA" id="ARBA00023163"/>
    </source>
</evidence>
<dbReference type="PANTHER" id="PTHR11239">
    <property type="entry name" value="DNA-DIRECTED RNA POLYMERASE"/>
    <property type="match status" value="1"/>
</dbReference>
<evidence type="ECO:0000256" key="5">
    <source>
        <dbReference type="ARBA" id="ARBA00023015"/>
    </source>
</evidence>
<comment type="similarity">
    <text evidence="8 11">Belongs to the archaeal rpoM/eukaryotic RPA12/RPB9/RPC11 RNA polymerase family.</text>
</comment>
<evidence type="ECO:0000256" key="9">
    <source>
        <dbReference type="PIRSR" id="PIRSR005586-1"/>
    </source>
</evidence>
<feature type="domain" description="TFIIS-type" evidence="13">
    <location>
        <begin position="64"/>
        <end position="104"/>
    </location>
</feature>
<evidence type="ECO:0000256" key="2">
    <source>
        <dbReference type="ARBA" id="ARBA00022723"/>
    </source>
</evidence>
<dbReference type="NCBIfam" id="TIGR01384">
    <property type="entry name" value="TFS_arch"/>
    <property type="match status" value="1"/>
</dbReference>
<dbReference type="PROSITE" id="PS51133">
    <property type="entry name" value="ZF_TFIIS_2"/>
    <property type="match status" value="1"/>
</dbReference>
<accession>A0A133VAB9</accession>
<dbReference type="InterPro" id="IPR006288">
    <property type="entry name" value="TFS"/>
</dbReference>
<evidence type="ECO:0000256" key="1">
    <source>
        <dbReference type="ARBA" id="ARBA00018272"/>
    </source>
</evidence>
<sequence length="107" mass="12366">MEFCPKCGSLMYPKKGEDKVELVCLSCGHKEKASDSEEYRLVKEGKRKEAPPVVEGGQEGLPKTKETCPECGHDEAYWWMQQTRGADEPTTRFYRCVKCNHVWREYS</sequence>
<evidence type="ECO:0000313" key="15">
    <source>
        <dbReference type="Proteomes" id="UP000070405"/>
    </source>
</evidence>
<evidence type="ECO:0000256" key="4">
    <source>
        <dbReference type="ARBA" id="ARBA00022833"/>
    </source>
</evidence>
<dbReference type="SMART" id="SM00440">
    <property type="entry name" value="ZnF_C2C2"/>
    <property type="match status" value="1"/>
</dbReference>
<dbReference type="PROSITE" id="PS01030">
    <property type="entry name" value="RNA_POL_M_15KD"/>
    <property type="match status" value="1"/>
</dbReference>
<keyword evidence="14" id="KW-0240">DNA-directed RNA polymerase</keyword>
<dbReference type="SUPFAM" id="SSF57783">
    <property type="entry name" value="Zinc beta-ribbon"/>
    <property type="match status" value="2"/>
</dbReference>
<gene>
    <name evidence="14" type="ORF">AKJ47_02375</name>
</gene>
<feature type="binding site" evidence="9">
    <location>
        <position position="71"/>
    </location>
    <ligand>
        <name>Zn(2+)</name>
        <dbReference type="ChEBI" id="CHEBI:29105"/>
        <label>2</label>
    </ligand>
</feature>
<name>A0A133VAB9_9EURY</name>
<feature type="region of interest" description="Disordered" evidence="12">
    <location>
        <begin position="38"/>
        <end position="63"/>
    </location>
</feature>
<protein>
    <recommendedName>
        <fullName evidence="1">Transcription factor S</fullName>
    </recommendedName>
    <alternativeName>
        <fullName evidence="7">Transcription elongation factor IIS/RNA polymerase subunit homolog</fullName>
    </alternativeName>
</protein>
<keyword evidence="2 9" id="KW-0479">Metal-binding</keyword>
<keyword evidence="3 10" id="KW-0863">Zinc-finger</keyword>
<proteinExistence type="inferred from homology"/>
<evidence type="ECO:0000256" key="7">
    <source>
        <dbReference type="ARBA" id="ARBA00032962"/>
    </source>
</evidence>
<dbReference type="Pfam" id="PF01096">
    <property type="entry name" value="Zn_ribbon_TFIIS"/>
    <property type="match status" value="1"/>
</dbReference>
<dbReference type="CDD" id="cd10511">
    <property type="entry name" value="Zn-ribbon_TFS"/>
    <property type="match status" value="1"/>
</dbReference>
<feature type="binding site" evidence="9">
    <location>
        <position position="68"/>
    </location>
    <ligand>
        <name>Zn(2+)</name>
        <dbReference type="ChEBI" id="CHEBI:29105"/>
        <label>2</label>
    </ligand>
</feature>
<evidence type="ECO:0000256" key="8">
    <source>
        <dbReference type="PIRNR" id="PIRNR005586"/>
    </source>
</evidence>
<comment type="caution">
    <text evidence="14">The sequence shown here is derived from an EMBL/GenBank/DDBJ whole genome shotgun (WGS) entry which is preliminary data.</text>
</comment>
<dbReference type="Pfam" id="PF02150">
    <property type="entry name" value="Zn_ribbon_RPB9"/>
    <property type="match status" value="1"/>
</dbReference>
<dbReference type="GO" id="GO:0006355">
    <property type="term" value="P:regulation of DNA-templated transcription"/>
    <property type="evidence" value="ECO:0007669"/>
    <property type="project" value="InterPro"/>
</dbReference>
<dbReference type="GO" id="GO:0008270">
    <property type="term" value="F:zinc ion binding"/>
    <property type="evidence" value="ECO:0007669"/>
    <property type="project" value="UniProtKB-KW"/>
</dbReference>
<keyword evidence="5" id="KW-0805">Transcription regulation</keyword>
<dbReference type="PANTHER" id="PTHR11239:SF12">
    <property type="entry name" value="DNA-DIRECTED RNA POLYMERASE III SUBUNIT RPC10"/>
    <property type="match status" value="1"/>
</dbReference>
<dbReference type="EMBL" id="LHYA01000028">
    <property type="protein sequence ID" value="KXB03381.1"/>
    <property type="molecule type" value="Genomic_DNA"/>
</dbReference>
<evidence type="ECO:0000256" key="12">
    <source>
        <dbReference type="SAM" id="MobiDB-lite"/>
    </source>
</evidence>
<dbReference type="PIRSF" id="PIRSF005586">
    <property type="entry name" value="RNApol_RpoM"/>
    <property type="match status" value="1"/>
</dbReference>
<dbReference type="GO" id="GO:0003899">
    <property type="term" value="F:DNA-directed RNA polymerase activity"/>
    <property type="evidence" value="ECO:0007669"/>
    <property type="project" value="InterPro"/>
</dbReference>